<comment type="caution">
    <text evidence="5">The sequence shown here is derived from an EMBL/GenBank/DDBJ whole genome shotgun (WGS) entry which is preliminary data.</text>
</comment>
<evidence type="ECO:0000256" key="3">
    <source>
        <dbReference type="ARBA" id="ARBA00022840"/>
    </source>
</evidence>
<dbReference type="GO" id="GO:0000027">
    <property type="term" value="P:ribosomal large subunit assembly"/>
    <property type="evidence" value="ECO:0007669"/>
    <property type="project" value="TreeGrafter"/>
</dbReference>
<dbReference type="Pfam" id="PF07728">
    <property type="entry name" value="AAA_5"/>
    <property type="match status" value="1"/>
</dbReference>
<organism evidence="5 6">
    <name type="scientific">Desulfovibrio intestinalis</name>
    <dbReference type="NCBI Taxonomy" id="58621"/>
    <lineage>
        <taxon>Bacteria</taxon>
        <taxon>Pseudomonadati</taxon>
        <taxon>Thermodesulfobacteriota</taxon>
        <taxon>Desulfovibrionia</taxon>
        <taxon>Desulfovibrionales</taxon>
        <taxon>Desulfovibrionaceae</taxon>
        <taxon>Desulfovibrio</taxon>
    </lineage>
</organism>
<dbReference type="SUPFAM" id="SSF52540">
    <property type="entry name" value="P-loop containing nucleoside triphosphate hydrolases"/>
    <property type="match status" value="1"/>
</dbReference>
<dbReference type="EC" id="6.6.1.2" evidence="5"/>
<dbReference type="InterPro" id="IPR027417">
    <property type="entry name" value="P-loop_NTPase"/>
</dbReference>
<gene>
    <name evidence="5" type="ORF">HNQ38_002427</name>
</gene>
<keyword evidence="5" id="KW-0436">Ligase</keyword>
<evidence type="ECO:0000256" key="1">
    <source>
        <dbReference type="ARBA" id="ARBA00009417"/>
    </source>
</evidence>
<name>A0A7W8C2V1_9BACT</name>
<evidence type="ECO:0000259" key="4">
    <source>
        <dbReference type="SMART" id="SM00382"/>
    </source>
</evidence>
<dbReference type="InterPro" id="IPR011704">
    <property type="entry name" value="ATPase_dyneun-rel_AAA"/>
</dbReference>
<dbReference type="PANTHER" id="PTHR48103:SF2">
    <property type="entry name" value="MIDASIN"/>
    <property type="match status" value="1"/>
</dbReference>
<evidence type="ECO:0000313" key="6">
    <source>
        <dbReference type="Proteomes" id="UP000539075"/>
    </source>
</evidence>
<reference evidence="5 6" key="1">
    <citation type="submission" date="2020-08" db="EMBL/GenBank/DDBJ databases">
        <title>Genomic Encyclopedia of Type Strains, Phase IV (KMG-IV): sequencing the most valuable type-strain genomes for metagenomic binning, comparative biology and taxonomic classification.</title>
        <authorList>
            <person name="Goeker M."/>
        </authorList>
    </citation>
    <scope>NUCLEOTIDE SEQUENCE [LARGE SCALE GENOMIC DNA]</scope>
    <source>
        <strain evidence="5 6">DSM 11275</strain>
    </source>
</reference>
<dbReference type="GO" id="GO:0051116">
    <property type="term" value="F:cobaltochelatase activity"/>
    <property type="evidence" value="ECO:0007669"/>
    <property type="project" value="UniProtKB-EC"/>
</dbReference>
<dbReference type="Proteomes" id="UP000539075">
    <property type="component" value="Unassembled WGS sequence"/>
</dbReference>
<keyword evidence="2" id="KW-0547">Nucleotide-binding</keyword>
<dbReference type="EMBL" id="JACHGO010000007">
    <property type="protein sequence ID" value="MBB5144316.1"/>
    <property type="molecule type" value="Genomic_DNA"/>
</dbReference>
<proteinExistence type="inferred from homology"/>
<evidence type="ECO:0000313" key="5">
    <source>
        <dbReference type="EMBL" id="MBB5144316.1"/>
    </source>
</evidence>
<dbReference type="GO" id="GO:0005524">
    <property type="term" value="F:ATP binding"/>
    <property type="evidence" value="ECO:0007669"/>
    <property type="project" value="UniProtKB-KW"/>
</dbReference>
<dbReference type="Gene3D" id="3.40.50.300">
    <property type="entry name" value="P-loop containing nucleotide triphosphate hydrolases"/>
    <property type="match status" value="1"/>
</dbReference>
<comment type="similarity">
    <text evidence="1">Belongs to the CbbQ/NirQ/NorQ/GpvN family.</text>
</comment>
<dbReference type="Pfam" id="PF08406">
    <property type="entry name" value="CbbQ_C"/>
    <property type="match status" value="1"/>
</dbReference>
<dbReference type="PANTHER" id="PTHR48103">
    <property type="entry name" value="MIDASIN-RELATED"/>
    <property type="match status" value="1"/>
</dbReference>
<accession>A0A7W8C2V1</accession>
<feature type="domain" description="AAA+ ATPase" evidence="4">
    <location>
        <begin position="108"/>
        <end position="261"/>
    </location>
</feature>
<dbReference type="InterPro" id="IPR003593">
    <property type="entry name" value="AAA+_ATPase"/>
</dbReference>
<keyword evidence="6" id="KW-1185">Reference proteome</keyword>
<dbReference type="AlphaFoldDB" id="A0A7W8C2V1"/>
<evidence type="ECO:0000256" key="2">
    <source>
        <dbReference type="ARBA" id="ARBA00022741"/>
    </source>
</evidence>
<dbReference type="GO" id="GO:0016887">
    <property type="term" value="F:ATP hydrolysis activity"/>
    <property type="evidence" value="ECO:0007669"/>
    <property type="project" value="InterPro"/>
</dbReference>
<protein>
    <submittedName>
        <fullName evidence="5">Cobaltochelatase CobS</fullName>
        <ecNumber evidence="5">6.6.1.2</ecNumber>
    </submittedName>
</protein>
<dbReference type="CDD" id="cd00009">
    <property type="entry name" value="AAA"/>
    <property type="match status" value="1"/>
</dbReference>
<sequence>MKSTLTSELDSLQPTDLDAGQVFSGKPSGTIVRGYAAASAYTPAIDLDYIFHESSRDIVVWFLASAVGESASRTDEDSNWLHGNSSTQSLSLSVSGKAANGYRNPQGLQEPLYVFGPTGCGKTSCIKQLAARLNYPVFEVTGHGRLEFADLVGHLTVKDGNMAFEYGPLALAMRYGALLLLNEIDLTSPEIAAGLNSVLDGSPLCVAENGGEVIQPHPMFRFVATANTNGAGDDTGLYQGTQRQNLAWLDRFTICEVGYPTADVEKSLLAWRFPSLPEALCATMVEYANEIRKLFMGEASTGNLTNTIEVTFSTRSLLRWGDLTVRFQPLAHQGIQPVTYALDRALAYRVSRETRAMLHELAQRMFPQQVEADALKTKTTETESLQGEQALRFMRSHLRNTPTVAKPRVHLEVAHTPPGKKQSGKFWIGEARPEGLMLHWGKPDTAGQQHSIPAENCAGNNSVLELEARAAKKLTEGYVLNITKSLF</sequence>
<dbReference type="SMART" id="SM00382">
    <property type="entry name" value="AAA"/>
    <property type="match status" value="1"/>
</dbReference>
<dbReference type="InterPro" id="IPR013615">
    <property type="entry name" value="CbbQ_C"/>
</dbReference>
<dbReference type="GO" id="GO:0030687">
    <property type="term" value="C:preribosome, large subunit precursor"/>
    <property type="evidence" value="ECO:0007669"/>
    <property type="project" value="TreeGrafter"/>
</dbReference>
<keyword evidence="3" id="KW-0067">ATP-binding</keyword>